<evidence type="ECO:0000256" key="2">
    <source>
        <dbReference type="ARBA" id="ARBA00022448"/>
    </source>
</evidence>
<evidence type="ECO:0000259" key="6">
    <source>
        <dbReference type="Pfam" id="PF08314"/>
    </source>
</evidence>
<feature type="domain" description="Sec39" evidence="6">
    <location>
        <begin position="587"/>
        <end position="1181"/>
    </location>
</feature>
<dbReference type="OrthoDB" id="19988at2759"/>
<feature type="region of interest" description="Disordered" evidence="5">
    <location>
        <begin position="406"/>
        <end position="425"/>
    </location>
</feature>
<keyword evidence="3" id="KW-0256">Endoplasmic reticulum</keyword>
<reference evidence="7 8" key="1">
    <citation type="journal article" date="2017" name="Nature">
        <title>The Apostasia genome and the evolution of orchids.</title>
        <authorList>
            <person name="Zhang G.Q."/>
            <person name="Liu K.W."/>
            <person name="Li Z."/>
            <person name="Lohaus R."/>
            <person name="Hsiao Y.Y."/>
            <person name="Niu S.C."/>
            <person name="Wang J.Y."/>
            <person name="Lin Y.C."/>
            <person name="Xu Q."/>
            <person name="Chen L.J."/>
            <person name="Yoshida K."/>
            <person name="Fujiwara S."/>
            <person name="Wang Z.W."/>
            <person name="Zhang Y.Q."/>
            <person name="Mitsuda N."/>
            <person name="Wang M."/>
            <person name="Liu G.H."/>
            <person name="Pecoraro L."/>
            <person name="Huang H.X."/>
            <person name="Xiao X.J."/>
            <person name="Lin M."/>
            <person name="Wu X.Y."/>
            <person name="Wu W.L."/>
            <person name="Chen Y.Y."/>
            <person name="Chang S.B."/>
            <person name="Sakamoto S."/>
            <person name="Ohme-Takagi M."/>
            <person name="Yagi M."/>
            <person name="Zeng S.J."/>
            <person name="Shen C.Y."/>
            <person name="Yeh C.M."/>
            <person name="Luo Y.B."/>
            <person name="Tsai W.C."/>
            <person name="Van de Peer Y."/>
            <person name="Liu Z.J."/>
        </authorList>
    </citation>
    <scope>NUCLEOTIDE SEQUENCE [LARGE SCALE GENOMIC DNA]</scope>
    <source>
        <strain evidence="8">cv. Shenzhen</strain>
        <tissue evidence="7">Stem</tissue>
    </source>
</reference>
<keyword evidence="8" id="KW-1185">Reference proteome</keyword>
<evidence type="ECO:0000256" key="5">
    <source>
        <dbReference type="SAM" id="MobiDB-lite"/>
    </source>
</evidence>
<evidence type="ECO:0000256" key="3">
    <source>
        <dbReference type="ARBA" id="ARBA00022824"/>
    </source>
</evidence>
<dbReference type="PANTHER" id="PTHR15922:SF2">
    <property type="entry name" value="NBAS SUBUNIT OF NRZ TETHERING COMPLEX"/>
    <property type="match status" value="1"/>
</dbReference>
<dbReference type="GO" id="GO:0015031">
    <property type="term" value="P:protein transport"/>
    <property type="evidence" value="ECO:0007669"/>
    <property type="project" value="UniProtKB-KW"/>
</dbReference>
<keyword evidence="2" id="KW-0813">Transport</keyword>
<comment type="subcellular location">
    <subcellularLocation>
        <location evidence="1">Endoplasmic reticulum</location>
    </subcellularLocation>
</comment>
<evidence type="ECO:0000256" key="4">
    <source>
        <dbReference type="ARBA" id="ARBA00022927"/>
    </source>
</evidence>
<dbReference type="EMBL" id="KZ451935">
    <property type="protein sequence ID" value="PKA60686.1"/>
    <property type="molecule type" value="Genomic_DNA"/>
</dbReference>
<protein>
    <recommendedName>
        <fullName evidence="6">Sec39 domain-containing protein</fullName>
    </recommendedName>
</protein>
<proteinExistence type="predicted"/>
<name>A0A2I0AYT4_9ASPA</name>
<organism evidence="7 8">
    <name type="scientific">Apostasia shenzhenica</name>
    <dbReference type="NCBI Taxonomy" id="1088818"/>
    <lineage>
        <taxon>Eukaryota</taxon>
        <taxon>Viridiplantae</taxon>
        <taxon>Streptophyta</taxon>
        <taxon>Embryophyta</taxon>
        <taxon>Tracheophyta</taxon>
        <taxon>Spermatophyta</taxon>
        <taxon>Magnoliopsida</taxon>
        <taxon>Liliopsida</taxon>
        <taxon>Asparagales</taxon>
        <taxon>Orchidaceae</taxon>
        <taxon>Apostasioideae</taxon>
        <taxon>Apostasia</taxon>
    </lineage>
</organism>
<dbReference type="GO" id="GO:0000149">
    <property type="term" value="F:SNARE binding"/>
    <property type="evidence" value="ECO:0007669"/>
    <property type="project" value="TreeGrafter"/>
</dbReference>
<evidence type="ECO:0000256" key="1">
    <source>
        <dbReference type="ARBA" id="ARBA00004240"/>
    </source>
</evidence>
<evidence type="ECO:0000313" key="8">
    <source>
        <dbReference type="Proteomes" id="UP000236161"/>
    </source>
</evidence>
<accession>A0A2I0AYT4</accession>
<dbReference type="Pfam" id="PF08314">
    <property type="entry name" value="Sec39"/>
    <property type="match status" value="1"/>
</dbReference>
<gene>
    <name evidence="7" type="ORF">AXF42_Ash006320</name>
</gene>
<sequence>MMEREKGEAAHEVFYEIRRHAAGVFSPDVSHYQRGGGLLSYLSARGAKQLQQKWREYWKPRVCKKNMVLFVSPDGEHIAVAVGNQVVMLQKGDNYMEPCGIYISNDRISLFTNGAWMEPQGILGLIDDMSTLYLINSNGKEIAKQTKSQLKLTFPVIDLIVLDGANSKKPFTSGFGIFTADGLFHCVEITEEPIACFCSIPTSGNYLKERLSWEISCLDFHLNLSLVVLVGAYNASENHKVSTGLYSLYLLRMTRSSDLELVLSSSPFTGLFYSTKGSITSSTCPKVSISPNGKYIATLDLTGCVDIFTFNADEGSLSVLCFTERMHLDIPNIVAHGGKNSLKDVLDISWWTDCVLVLAKRNGFVSMYDVSRDIVVVEDGQHFCMPVMERVKHCSEHVFLLEGTTYGEEPSETGKSSDGKKNSNDNQTDIHWNLLSIGGKSISEMYGVLISKQQYHTALEFANQRGLDRDEVFKAQWLSSDYATQDIDMFLSKISDRRFVLSECINKIGPTEDAAKALLSYGMHVTKDYVFSGSCNEESSLIWDFRVARLQLLQYRDKLDTFVGINMGRFVVEEYDNFRIAPVTQAALNLAESGKIGALNLLFKRHPYSLASEMLNILSSIPETVPVQSYGQLLPGRSPPAILALRERDWVECEHMLSFIAKMPVGCETFTKPRTEHIVKLSLGFVWPSVTELVAWYQNRAKDIDALSGQLENCQALLEFACRKGIVELQDFLDDVACLNQLIYADGYSEDFTMGFVRWEKLSDYEKFKMLLKEVTEDSVVEILREKARPFMMKHYQSEKLDFIELMYGQNSSIPLKSCGSFLVRWMKEIAADNKLEICLKVIERFGGESPISGIFSNEIEMIETALQCIYSCMAADKWNVMASILSKLLRNSMREKTLKVVNPKHASQGPTTPKFSYIRNHLAKSMRQSSPSNLHEEDSPQLNFDGADQLDFCLNDDNLEKRIKIAEGHVEVGRLFAYYQVPKPISFFLSSQSDEKNVKQILRLILSKFGRRQPGRSDSEWANMWNDMHCFQEKAFPFLDTEYMLVEFCRGLLKAGKFSLARNYLKGTSTVTLATEKAESLVVQAAREYFFSASSLSCSEIWKARECLSLFPNSKAVQSEADVIQALTVRLPNLGVSLLPVQFKQIRNPMEIISMVISSQTGAYLNVEELIEVAKLLGLSSQDDIAAVEEAIAREAAVTGDLQLASDLCLVLAKKGHGAIWDLCAAIARGPHLDDMDTGSRKQLLGFALCHCDEESIGELLHAWKEVDMHMHYEQLMLSTETCPPNFSFQGSSIVSLPVNSLHDILKLRDNSESISSFSYKNEKYVQSDFDSIKSLLLEVAEECLNEDETSWDSLLRENRKFLKFAALELPWLLEISSNEEYGRKVIPAANASPEKHSVSIRFRALVVILQWLAANDIVPKDELIISLVKSVMATPVTKEDDVLGCSFLLNLLDAFHGVDVIEEQLKQRTSYQEIYSIMSIGMSYSSIQNSHKKCCNPKQRRELLLRKSREKHASFSSDEVEQIDKMQSTFWREWKEKLEEQRRLADQARSLEETIPGVVADRFLSGDTEYIRSVVFSMIESVKTQKRRVLKEAMKLANTYGLQHTEVLLRFFGCALVSEQWGNDDILTEISEYREDIVKCAKDVIEMISVVVFPEINGRDKQRLSYIFSILSACHLRLKITELSNRKQDHKLVVEPFQFYKVLEQECQRVAFIKDLDFKCIAIFDQLNYENFNEEILNNVHESSVEALAEMACNLVSMCSDTHKMGLVSLEDVYKHHVLSFMATLENQKAERPSSNNIEQFQGLFREVDLQYDICTKYIMALPNVDISYIIKRYQILCIPCISSWNLLDDVGWKDCLIMVLKFWIKLAVNVQEKSDFVNAESLPRLLNAFKKLVMEDQISPTAGWRTIDNCVCAGDEGGLFGSSSFLKFMIISGCKFHAIAEVYLKAYSEGSLKNLLDLYVSLAETLISHDRRNLHRLLSSLSMMEGGYTEDLKVVRYEIWRKLSAFSNDKHLESNIKVYALELMQSITGQNCISLPDELVSEIEPWEAWGESCHSRSLTTAYETDGSSKLTSALIALRSAHLIAAFMPDITISAEDLMTPASSVTCFLNLCEAATSPADLEVLQAILEDWEVLFSCKTDNAEAEDYPEDQSKWNDDGWNEGWETLPDDLINAELKEDQSPSIRPLHACWMEIMKRLISHSRLDKVVKLLDQSLTKCSGLLLDENEAQLLFHMVVNLDCLTALKLLLLLPYAGLQLQALQAVESKLKKTGAPSTSDAEESELLMIILSSGTIQTIILDPSLGNFFSYICYLVGQLARTHQEDLLKCKEDENGGPNPTTSLLFGRILLPYFIAELVLAKQYILAGFIVSQWMHTPPSFGLIDIVEASLRKYIEGQLLQAGDSGHEDLLNERSSLPSTLSKLRVKLSNLLQSSLLALPQNTRDEAELNHRSAIAALATAGRSYPAPASLGSQRRLQHHSALLDLQAARCSSAPTTPAHPST</sequence>
<keyword evidence="4" id="KW-0653">Protein transport</keyword>
<dbReference type="GO" id="GO:0070939">
    <property type="term" value="C:Dsl1/NZR complex"/>
    <property type="evidence" value="ECO:0007669"/>
    <property type="project" value="TreeGrafter"/>
</dbReference>
<dbReference type="STRING" id="1088818.A0A2I0AYT4"/>
<dbReference type="InterPro" id="IPR013244">
    <property type="entry name" value="Sec39_domain"/>
</dbReference>
<dbReference type="PANTHER" id="PTHR15922">
    <property type="entry name" value="NEUROBLASTOMA-AMPLIFIED SEQUENCE"/>
    <property type="match status" value="1"/>
</dbReference>
<dbReference type="GO" id="GO:0006890">
    <property type="term" value="P:retrograde vesicle-mediated transport, Golgi to endoplasmic reticulum"/>
    <property type="evidence" value="ECO:0007669"/>
    <property type="project" value="InterPro"/>
</dbReference>
<dbReference type="Proteomes" id="UP000236161">
    <property type="component" value="Unassembled WGS sequence"/>
</dbReference>
<evidence type="ECO:0000313" key="7">
    <source>
        <dbReference type="EMBL" id="PKA60686.1"/>
    </source>
</evidence>